<dbReference type="Gene3D" id="3.90.1300.10">
    <property type="entry name" value="Amidase signature (AS) domain"/>
    <property type="match status" value="1"/>
</dbReference>
<dbReference type="InterPro" id="IPR023631">
    <property type="entry name" value="Amidase_dom"/>
</dbReference>
<protein>
    <recommendedName>
        <fullName evidence="2">Amidase domain-containing protein</fullName>
    </recommendedName>
</protein>
<feature type="domain" description="Amidase" evidence="2">
    <location>
        <begin position="66"/>
        <end position="512"/>
    </location>
</feature>
<reference evidence="3 4" key="1">
    <citation type="submission" date="2024-04" db="EMBL/GenBank/DDBJ databases">
        <authorList>
            <person name="Rising A."/>
            <person name="Reimegard J."/>
            <person name="Sonavane S."/>
            <person name="Akerstrom W."/>
            <person name="Nylinder S."/>
            <person name="Hedman E."/>
            <person name="Kallberg Y."/>
        </authorList>
    </citation>
    <scope>NUCLEOTIDE SEQUENCE [LARGE SCALE GENOMIC DNA]</scope>
</reference>
<dbReference type="InterPro" id="IPR052739">
    <property type="entry name" value="FAAH2"/>
</dbReference>
<dbReference type="PANTHER" id="PTHR43372">
    <property type="entry name" value="FATTY-ACID AMIDE HYDROLASE"/>
    <property type="match status" value="1"/>
</dbReference>
<dbReference type="PIRSF" id="PIRSF001221">
    <property type="entry name" value="Amidase_fungi"/>
    <property type="match status" value="1"/>
</dbReference>
<organism evidence="3 4">
    <name type="scientific">Larinioides sclopetarius</name>
    <dbReference type="NCBI Taxonomy" id="280406"/>
    <lineage>
        <taxon>Eukaryota</taxon>
        <taxon>Metazoa</taxon>
        <taxon>Ecdysozoa</taxon>
        <taxon>Arthropoda</taxon>
        <taxon>Chelicerata</taxon>
        <taxon>Arachnida</taxon>
        <taxon>Araneae</taxon>
        <taxon>Araneomorphae</taxon>
        <taxon>Entelegynae</taxon>
        <taxon>Araneoidea</taxon>
        <taxon>Araneidae</taxon>
        <taxon>Larinioides</taxon>
    </lineage>
</organism>
<dbReference type="GO" id="GO:0012505">
    <property type="term" value="C:endomembrane system"/>
    <property type="evidence" value="ECO:0007669"/>
    <property type="project" value="TreeGrafter"/>
</dbReference>
<sequence>MKEKNIMRMLQTLLAVWVLRSALHLVMRLFFKVKREVVPPVRNPMLLKSASILAKDIREGKCKSEDVIQAYIDRIQEVEPYINATADSCFLDALKKAKEVDTLIASGKYTKEQLSLEKPLLGVPISVKSLFHVKNMACTAGSLLFSDLKAIEDAPAVAALKTAGAIVITTTNVPEIGLDIETSNKLYGKTCNPYDTNRTCGGSSGGEAALISAGASVLGLGNDLLGSLRIPAHFTGIFSHKPSRGLVANQGAFPPQRPDELLEFSNPESSKYLASGPMCRYAEDLITSMKVLALDDAVRMKFDQRVDFKKVKIYYLTEIQSPLVLPVDKDIADGLQNAVSYFKKKCDTPPQEVKMPYLSDINRCVISVMMPIFKDTKALTIGPKGLRLNEKLEFAKSLFGKSKLCFKTFLNLNSSSIPLLYRKSQTSHYQKMIDKFTDEFKKLLDENTILLMPTLPVAAPHHSESLPVQLSICHTSLFNILGLPATHCPLGFTKKGLPYGIQIVGSQSNDPLTIACAVELEKVFGGWKSC</sequence>
<dbReference type="AlphaFoldDB" id="A0AAV2B8L6"/>
<evidence type="ECO:0000259" key="2">
    <source>
        <dbReference type="Pfam" id="PF01425"/>
    </source>
</evidence>
<feature type="active site" description="Charge relay system" evidence="1">
    <location>
        <position position="128"/>
    </location>
</feature>
<dbReference type="PANTHER" id="PTHR43372:SF4">
    <property type="entry name" value="FATTY-ACID AMIDE HYDROLASE 2"/>
    <property type="match status" value="1"/>
</dbReference>
<dbReference type="EMBL" id="CAXIEN010000301">
    <property type="protein sequence ID" value="CAL1292220.1"/>
    <property type="molecule type" value="Genomic_DNA"/>
</dbReference>
<dbReference type="Pfam" id="PF01425">
    <property type="entry name" value="Amidase"/>
    <property type="match status" value="1"/>
</dbReference>
<keyword evidence="4" id="KW-1185">Reference proteome</keyword>
<accession>A0AAV2B8L6</accession>
<proteinExistence type="predicted"/>
<evidence type="ECO:0000313" key="3">
    <source>
        <dbReference type="EMBL" id="CAL1292220.1"/>
    </source>
</evidence>
<dbReference type="Proteomes" id="UP001497382">
    <property type="component" value="Unassembled WGS sequence"/>
</dbReference>
<evidence type="ECO:0000313" key="4">
    <source>
        <dbReference type="Proteomes" id="UP001497382"/>
    </source>
</evidence>
<comment type="caution">
    <text evidence="3">The sequence shown here is derived from an EMBL/GenBank/DDBJ whole genome shotgun (WGS) entry which is preliminary data.</text>
</comment>
<dbReference type="SUPFAM" id="SSF75304">
    <property type="entry name" value="Amidase signature (AS) enzymes"/>
    <property type="match status" value="1"/>
</dbReference>
<feature type="active site" description="Charge relay system" evidence="1">
    <location>
        <position position="203"/>
    </location>
</feature>
<name>A0AAV2B8L6_9ARAC</name>
<gene>
    <name evidence="3" type="ORF">LARSCL_LOCUS17533</name>
</gene>
<evidence type="ECO:0000256" key="1">
    <source>
        <dbReference type="PIRSR" id="PIRSR001221-1"/>
    </source>
</evidence>
<feature type="active site" description="Acyl-ester intermediate" evidence="1">
    <location>
        <position position="227"/>
    </location>
</feature>
<dbReference type="InterPro" id="IPR036928">
    <property type="entry name" value="AS_sf"/>
</dbReference>